<reference evidence="1 2" key="1">
    <citation type="journal article" date="2021" name="bioRxiv">
        <title>Chromosome-scale and haplotype-resolved genome assembly of a tetraploid potato cultivar.</title>
        <authorList>
            <person name="Sun H."/>
            <person name="Jiao W.-B."/>
            <person name="Krause K."/>
            <person name="Campoy J.A."/>
            <person name="Goel M."/>
            <person name="Folz-Donahue K."/>
            <person name="Kukat C."/>
            <person name="Huettel B."/>
            <person name="Schneeberger K."/>
        </authorList>
    </citation>
    <scope>NUCLEOTIDE SEQUENCE [LARGE SCALE GENOMIC DNA]</scope>
    <source>
        <strain evidence="1">SolTubOtavaFocal</strain>
        <tissue evidence="1">Leaves</tissue>
    </source>
</reference>
<keyword evidence="2" id="KW-1185">Reference proteome</keyword>
<dbReference type="Proteomes" id="UP000826656">
    <property type="component" value="Unassembled WGS sequence"/>
</dbReference>
<organism evidence="1 2">
    <name type="scientific">Solanum tuberosum</name>
    <name type="common">Potato</name>
    <dbReference type="NCBI Taxonomy" id="4113"/>
    <lineage>
        <taxon>Eukaryota</taxon>
        <taxon>Viridiplantae</taxon>
        <taxon>Streptophyta</taxon>
        <taxon>Embryophyta</taxon>
        <taxon>Tracheophyta</taxon>
        <taxon>Spermatophyta</taxon>
        <taxon>Magnoliopsida</taxon>
        <taxon>eudicotyledons</taxon>
        <taxon>Gunneridae</taxon>
        <taxon>Pentapetalae</taxon>
        <taxon>asterids</taxon>
        <taxon>lamiids</taxon>
        <taxon>Solanales</taxon>
        <taxon>Solanaceae</taxon>
        <taxon>Solanoideae</taxon>
        <taxon>Solaneae</taxon>
        <taxon>Solanum</taxon>
    </lineage>
</organism>
<dbReference type="EMBL" id="JAIVGD010000019">
    <property type="protein sequence ID" value="KAH0749292.1"/>
    <property type="molecule type" value="Genomic_DNA"/>
</dbReference>
<evidence type="ECO:0000313" key="1">
    <source>
        <dbReference type="EMBL" id="KAH0749292.1"/>
    </source>
</evidence>
<accession>A0ABQ7UI64</accession>
<gene>
    <name evidence="1" type="ORF">KY290_028524</name>
</gene>
<sequence>MGRKKSLNYDTKMCCPDDGKWLMKEYKLDTEEISGFSSDEEKINALLESNDPELTQMWNEDYEMINHPINVVENPVDDVEVQIQEAAGEGNENNLPKEPAHLQQGFIVEDCNAYSELQANNTSFVGLLTGCGDSAIRNNWELNTFSPIQEPMIPDFAYVKSNITMPEIYGTLAEMFDMGYTLLEKSQTQHQPKPQ</sequence>
<evidence type="ECO:0000313" key="2">
    <source>
        <dbReference type="Proteomes" id="UP000826656"/>
    </source>
</evidence>
<proteinExistence type="predicted"/>
<name>A0ABQ7UI64_SOLTU</name>
<protein>
    <submittedName>
        <fullName evidence="1">Uncharacterized protein</fullName>
    </submittedName>
</protein>
<comment type="caution">
    <text evidence="1">The sequence shown here is derived from an EMBL/GenBank/DDBJ whole genome shotgun (WGS) entry which is preliminary data.</text>
</comment>